<protein>
    <recommendedName>
        <fullName evidence="1">VOC domain-containing protein</fullName>
    </recommendedName>
</protein>
<sequence length="133" mass="14367">MLRITVTSVFVDDQAKALAFYTDKLGFQPKTDQPAGDFRWLTVVSPSDPDGVELLLEPNEHEAARAYQQALAQDGIPATSFQVDDVERAHAELTDRGVVFVQPPTDLGPVTTAILDDTCGNLIMIASPPRTAG</sequence>
<keyword evidence="3" id="KW-1185">Reference proteome</keyword>
<dbReference type="AlphaFoldDB" id="W9GEZ1"/>
<evidence type="ECO:0000259" key="1">
    <source>
        <dbReference type="PROSITE" id="PS51819"/>
    </source>
</evidence>
<dbReference type="SUPFAM" id="SSF54593">
    <property type="entry name" value="Glyoxalase/Bleomycin resistance protein/Dihydroxybiphenyl dioxygenase"/>
    <property type="match status" value="1"/>
</dbReference>
<dbReference type="CDD" id="cd07263">
    <property type="entry name" value="VOC_like"/>
    <property type="match status" value="1"/>
</dbReference>
<proteinExistence type="predicted"/>
<evidence type="ECO:0000313" key="3">
    <source>
        <dbReference type="Proteomes" id="UP000019494"/>
    </source>
</evidence>
<dbReference type="PANTHER" id="PTHR36437">
    <property type="entry name" value="GLYOXALASE/BLEOMYCIN RESISTANCE PROTEIN/DIOXYGENASE"/>
    <property type="match status" value="1"/>
</dbReference>
<reference evidence="3" key="1">
    <citation type="submission" date="2013-08" db="EMBL/GenBank/DDBJ databases">
        <title>Intrasporangium oryzae NRRL B-24470.</title>
        <authorList>
            <person name="Liu H."/>
            <person name="Wang G."/>
        </authorList>
    </citation>
    <scope>NUCLEOTIDE SEQUENCE [LARGE SCALE GENOMIC DNA]</scope>
    <source>
        <strain evidence="3">Q5-1</strain>
    </source>
</reference>
<dbReference type="PANTHER" id="PTHR36437:SF2">
    <property type="entry name" value="GLYOXALASE_BLEOMYCIN RESISTANCE PROTEIN_DIOXYGENASE"/>
    <property type="match status" value="1"/>
</dbReference>
<dbReference type="Gene3D" id="3.10.180.10">
    <property type="entry name" value="2,3-Dihydroxybiphenyl 1,2-Dioxygenase, domain 1"/>
    <property type="match status" value="1"/>
</dbReference>
<feature type="domain" description="VOC" evidence="1">
    <location>
        <begin position="3"/>
        <end position="128"/>
    </location>
</feature>
<dbReference type="Pfam" id="PF00903">
    <property type="entry name" value="Glyoxalase"/>
    <property type="match status" value="1"/>
</dbReference>
<dbReference type="InterPro" id="IPR029068">
    <property type="entry name" value="Glyas_Bleomycin-R_OHBP_Dase"/>
</dbReference>
<accession>W9GEZ1</accession>
<comment type="caution">
    <text evidence="2">The sequence shown here is derived from an EMBL/GenBank/DDBJ whole genome shotgun (WGS) entry which is preliminary data.</text>
</comment>
<dbReference type="InterPro" id="IPR004360">
    <property type="entry name" value="Glyas_Fos-R_dOase_dom"/>
</dbReference>
<dbReference type="PROSITE" id="PS51819">
    <property type="entry name" value="VOC"/>
    <property type="match status" value="1"/>
</dbReference>
<dbReference type="EMBL" id="AWQS01000215">
    <property type="protein sequence ID" value="EWT04605.1"/>
    <property type="molecule type" value="Genomic_DNA"/>
</dbReference>
<dbReference type="InterPro" id="IPR037523">
    <property type="entry name" value="VOC_core"/>
</dbReference>
<name>W9GEZ1_9MICO</name>
<evidence type="ECO:0000313" key="2">
    <source>
        <dbReference type="EMBL" id="EWT04605.1"/>
    </source>
</evidence>
<dbReference type="Proteomes" id="UP000019494">
    <property type="component" value="Unassembled WGS sequence"/>
</dbReference>
<organism evidence="2 3">
    <name type="scientific">Intrasporangium chromatireducens Q5-1</name>
    <dbReference type="NCBI Taxonomy" id="584657"/>
    <lineage>
        <taxon>Bacteria</taxon>
        <taxon>Bacillati</taxon>
        <taxon>Actinomycetota</taxon>
        <taxon>Actinomycetes</taxon>
        <taxon>Micrococcales</taxon>
        <taxon>Intrasporangiaceae</taxon>
        <taxon>Intrasporangium</taxon>
    </lineage>
</organism>
<gene>
    <name evidence="2" type="ORF">N864_09395</name>
</gene>
<dbReference type="PATRIC" id="fig|584657.3.peg.3515"/>